<dbReference type="PANTHER" id="PTHR10809">
    <property type="entry name" value="VESICLE-ASSOCIATED MEMBRANE PROTEIN-ASSOCIATED PROTEIN"/>
    <property type="match status" value="1"/>
</dbReference>
<keyword evidence="9" id="KW-1185">Reference proteome</keyword>
<proteinExistence type="predicted"/>
<evidence type="ECO:0000256" key="5">
    <source>
        <dbReference type="SAM" id="Coils"/>
    </source>
</evidence>
<keyword evidence="5" id="KW-0175">Coiled coil</keyword>
<reference evidence="8" key="1">
    <citation type="journal article" date="2023" name="Mol. Phylogenet. Evol.">
        <title>Genome-scale phylogeny and comparative genomics of the fungal order Sordariales.</title>
        <authorList>
            <person name="Hensen N."/>
            <person name="Bonometti L."/>
            <person name="Westerberg I."/>
            <person name="Brannstrom I.O."/>
            <person name="Guillou S."/>
            <person name="Cros-Aarteil S."/>
            <person name="Calhoun S."/>
            <person name="Haridas S."/>
            <person name="Kuo A."/>
            <person name="Mondo S."/>
            <person name="Pangilinan J."/>
            <person name="Riley R."/>
            <person name="LaButti K."/>
            <person name="Andreopoulos B."/>
            <person name="Lipzen A."/>
            <person name="Chen C."/>
            <person name="Yan M."/>
            <person name="Daum C."/>
            <person name="Ng V."/>
            <person name="Clum A."/>
            <person name="Steindorff A."/>
            <person name="Ohm R.A."/>
            <person name="Martin F."/>
            <person name="Silar P."/>
            <person name="Natvig D.O."/>
            <person name="Lalanne C."/>
            <person name="Gautier V."/>
            <person name="Ament-Velasquez S.L."/>
            <person name="Kruys A."/>
            <person name="Hutchinson M.I."/>
            <person name="Powell A.J."/>
            <person name="Barry K."/>
            <person name="Miller A.N."/>
            <person name="Grigoriev I.V."/>
            <person name="Debuchy R."/>
            <person name="Gladieux P."/>
            <person name="Hiltunen Thoren M."/>
            <person name="Johannesson H."/>
        </authorList>
    </citation>
    <scope>NUCLEOTIDE SEQUENCE</scope>
    <source>
        <strain evidence="8">CBS 560.94</strain>
    </source>
</reference>
<evidence type="ECO:0000256" key="6">
    <source>
        <dbReference type="SAM" id="MobiDB-lite"/>
    </source>
</evidence>
<dbReference type="GO" id="GO:0005886">
    <property type="term" value="C:plasma membrane"/>
    <property type="evidence" value="ECO:0007669"/>
    <property type="project" value="TreeGrafter"/>
</dbReference>
<dbReference type="GO" id="GO:0090158">
    <property type="term" value="P:endoplasmic reticulum membrane organization"/>
    <property type="evidence" value="ECO:0007669"/>
    <property type="project" value="TreeGrafter"/>
</dbReference>
<evidence type="ECO:0000313" key="8">
    <source>
        <dbReference type="EMBL" id="KAK3352001.1"/>
    </source>
</evidence>
<accession>A0AAE0MVG4</accession>
<keyword evidence="4 7" id="KW-0472">Membrane</keyword>
<evidence type="ECO:0000256" key="3">
    <source>
        <dbReference type="ARBA" id="ARBA00022989"/>
    </source>
</evidence>
<evidence type="ECO:0008006" key="10">
    <source>
        <dbReference type="Google" id="ProtNLM"/>
    </source>
</evidence>
<feature type="compositionally biased region" description="Polar residues" evidence="6">
    <location>
        <begin position="83"/>
        <end position="95"/>
    </location>
</feature>
<reference evidence="8" key="2">
    <citation type="submission" date="2023-06" db="EMBL/GenBank/DDBJ databases">
        <authorList>
            <consortium name="Lawrence Berkeley National Laboratory"/>
            <person name="Haridas S."/>
            <person name="Hensen N."/>
            <person name="Bonometti L."/>
            <person name="Westerberg I."/>
            <person name="Brannstrom I.O."/>
            <person name="Guillou S."/>
            <person name="Cros-Aarteil S."/>
            <person name="Calhoun S."/>
            <person name="Kuo A."/>
            <person name="Mondo S."/>
            <person name="Pangilinan J."/>
            <person name="Riley R."/>
            <person name="Labutti K."/>
            <person name="Andreopoulos B."/>
            <person name="Lipzen A."/>
            <person name="Chen C."/>
            <person name="Yanf M."/>
            <person name="Daum C."/>
            <person name="Ng V."/>
            <person name="Clum A."/>
            <person name="Steindorff A."/>
            <person name="Ohm R."/>
            <person name="Martin F."/>
            <person name="Silar P."/>
            <person name="Natvig D."/>
            <person name="Lalanne C."/>
            <person name="Gautier V."/>
            <person name="Ament-Velasquez S.L."/>
            <person name="Kruys A."/>
            <person name="Hutchinson M.I."/>
            <person name="Powell A.J."/>
            <person name="Barry K."/>
            <person name="Miller A.N."/>
            <person name="Grigoriev I.V."/>
            <person name="Debuchy R."/>
            <person name="Gladieux P."/>
            <person name="Thoren M.H."/>
            <person name="Johannesson H."/>
        </authorList>
    </citation>
    <scope>NUCLEOTIDE SEQUENCE</scope>
    <source>
        <strain evidence="8">CBS 560.94</strain>
    </source>
</reference>
<keyword evidence="2 7" id="KW-0812">Transmembrane</keyword>
<evidence type="ECO:0000256" key="7">
    <source>
        <dbReference type="SAM" id="Phobius"/>
    </source>
</evidence>
<dbReference type="Proteomes" id="UP001278500">
    <property type="component" value="Unassembled WGS sequence"/>
</dbReference>
<evidence type="ECO:0000313" key="9">
    <source>
        <dbReference type="Proteomes" id="UP001278500"/>
    </source>
</evidence>
<dbReference type="GO" id="GO:0061817">
    <property type="term" value="P:endoplasmic reticulum-plasma membrane tethering"/>
    <property type="evidence" value="ECO:0007669"/>
    <property type="project" value="TreeGrafter"/>
</dbReference>
<dbReference type="SUPFAM" id="SSF49354">
    <property type="entry name" value="PapD-like"/>
    <property type="match status" value="1"/>
</dbReference>
<dbReference type="RefSeq" id="XP_062685296.1">
    <property type="nucleotide sequence ID" value="XM_062826477.1"/>
</dbReference>
<dbReference type="Gene3D" id="2.60.40.10">
    <property type="entry name" value="Immunoglobulins"/>
    <property type="match status" value="1"/>
</dbReference>
<dbReference type="InterPro" id="IPR016763">
    <property type="entry name" value="VAP"/>
</dbReference>
<feature type="compositionally biased region" description="Polar residues" evidence="6">
    <location>
        <begin position="63"/>
        <end position="75"/>
    </location>
</feature>
<dbReference type="GeneID" id="87863631"/>
<gene>
    <name evidence="8" type="ORF">B0H65DRAFT_459711</name>
</gene>
<keyword evidence="3 7" id="KW-1133">Transmembrane helix</keyword>
<evidence type="ECO:0000256" key="2">
    <source>
        <dbReference type="ARBA" id="ARBA00022692"/>
    </source>
</evidence>
<dbReference type="PANTHER" id="PTHR10809:SF6">
    <property type="entry name" value="AT11025P-RELATED"/>
    <property type="match status" value="1"/>
</dbReference>
<dbReference type="AlphaFoldDB" id="A0AAE0MVG4"/>
<evidence type="ECO:0000256" key="4">
    <source>
        <dbReference type="ARBA" id="ARBA00023136"/>
    </source>
</evidence>
<name>A0AAE0MVG4_9PEZI</name>
<dbReference type="InterPro" id="IPR008962">
    <property type="entry name" value="PapD-like_sf"/>
</dbReference>
<feature type="coiled-coil region" evidence="5">
    <location>
        <begin position="122"/>
        <end position="149"/>
    </location>
</feature>
<comment type="caution">
    <text evidence="8">The sequence shown here is derived from an EMBL/GenBank/DDBJ whole genome shotgun (WGS) entry which is preliminary data.</text>
</comment>
<feature type="region of interest" description="Disordered" evidence="6">
    <location>
        <begin position="63"/>
        <end position="97"/>
    </location>
</feature>
<sequence length="210" mass="22589">MKQEPPSDARCRDKFLVQSVTITGDKEFTNVAQIWDGVDKSQIQEKKIRVLWLPAFGEETTSPVAATPIRPSTSNRVEDTPAPFTSPSETRSSTADAREIKQEPDLAENFQSTVAAAASTVKNTASDTYEELKEQLAKAQATIASLQNDAASGLRQRKAAVADAVGEQASNVQATAQDLAQSARQGTEGVPVQIAAVLCLVSFLLAYIFF</sequence>
<organism evidence="8 9">
    <name type="scientific">Neurospora tetraspora</name>
    <dbReference type="NCBI Taxonomy" id="94610"/>
    <lineage>
        <taxon>Eukaryota</taxon>
        <taxon>Fungi</taxon>
        <taxon>Dikarya</taxon>
        <taxon>Ascomycota</taxon>
        <taxon>Pezizomycotina</taxon>
        <taxon>Sordariomycetes</taxon>
        <taxon>Sordariomycetidae</taxon>
        <taxon>Sordariales</taxon>
        <taxon>Sordariaceae</taxon>
        <taxon>Neurospora</taxon>
    </lineage>
</organism>
<dbReference type="InterPro" id="IPR013783">
    <property type="entry name" value="Ig-like_fold"/>
</dbReference>
<comment type="subcellular location">
    <subcellularLocation>
        <location evidence="1">Membrane</location>
        <topology evidence="1">Single-pass type IV membrane protein</topology>
    </subcellularLocation>
</comment>
<dbReference type="GO" id="GO:0033149">
    <property type="term" value="F:FFAT motif binding"/>
    <property type="evidence" value="ECO:0007669"/>
    <property type="project" value="TreeGrafter"/>
</dbReference>
<dbReference type="Gene3D" id="1.20.120.20">
    <property type="entry name" value="Apolipoprotein"/>
    <property type="match status" value="1"/>
</dbReference>
<evidence type="ECO:0000256" key="1">
    <source>
        <dbReference type="ARBA" id="ARBA00004211"/>
    </source>
</evidence>
<dbReference type="GO" id="GO:0005789">
    <property type="term" value="C:endoplasmic reticulum membrane"/>
    <property type="evidence" value="ECO:0007669"/>
    <property type="project" value="InterPro"/>
</dbReference>
<protein>
    <recommendedName>
        <fullName evidence="10">MSP domain-containing protein</fullName>
    </recommendedName>
</protein>
<dbReference type="EMBL" id="JAUEPP010000002">
    <property type="protein sequence ID" value="KAK3352001.1"/>
    <property type="molecule type" value="Genomic_DNA"/>
</dbReference>
<feature type="transmembrane region" description="Helical" evidence="7">
    <location>
        <begin position="190"/>
        <end position="209"/>
    </location>
</feature>